<reference evidence="2" key="2">
    <citation type="submission" date="2021-04" db="EMBL/GenBank/DDBJ databases">
        <authorList>
            <person name="Gilroy R."/>
        </authorList>
    </citation>
    <scope>NUCLEOTIDE SEQUENCE</scope>
    <source>
        <strain evidence="2">5032</strain>
    </source>
</reference>
<dbReference type="EMBL" id="DWZD01000014">
    <property type="protein sequence ID" value="HJA78302.1"/>
    <property type="molecule type" value="Genomic_DNA"/>
</dbReference>
<name>A0A9D2HLD3_9BACT</name>
<sequence length="216" mass="23760">MSNVLKGSVASRLLFSLAACVCCLAVLASSALAASPARETLEKSVNAILDCIKDPAYANASTRPAQREKIAGLVRQVFDFQEFAIRTAGPRWQTFTPDQQKRFTDAFADLLLTTYISKVDGYNGEQVAYTGEVGNKEQTRMEVRTVVTLGDGKKVPVAYRMLLKNGAWRCYDVLIENVSLVKNYRTQFQDILSKDAPDELIARVQAKAKEAAANAK</sequence>
<comment type="caution">
    <text evidence="2">The sequence shown here is derived from an EMBL/GenBank/DDBJ whole genome shotgun (WGS) entry which is preliminary data.</text>
</comment>
<evidence type="ECO:0000256" key="1">
    <source>
        <dbReference type="SAM" id="SignalP"/>
    </source>
</evidence>
<dbReference type="Proteomes" id="UP000823821">
    <property type="component" value="Unassembled WGS sequence"/>
</dbReference>
<dbReference type="InterPro" id="IPR008869">
    <property type="entry name" value="MlaC/ttg2D"/>
</dbReference>
<dbReference type="InterPro" id="IPR042245">
    <property type="entry name" value="Tgt2/MlaC_sf"/>
</dbReference>
<evidence type="ECO:0000313" key="2">
    <source>
        <dbReference type="EMBL" id="HJA78302.1"/>
    </source>
</evidence>
<feature type="chain" id="PRO_5038339603" evidence="1">
    <location>
        <begin position="34"/>
        <end position="216"/>
    </location>
</feature>
<dbReference type="PANTHER" id="PTHR36573">
    <property type="entry name" value="INTERMEMBRANE PHOSPHOLIPID TRANSPORT SYSTEM BINDING PROTEIN MLAC"/>
    <property type="match status" value="1"/>
</dbReference>
<evidence type="ECO:0000313" key="3">
    <source>
        <dbReference type="Proteomes" id="UP000823821"/>
    </source>
</evidence>
<dbReference type="PANTHER" id="PTHR36573:SF1">
    <property type="entry name" value="INTERMEMBRANE PHOSPHOLIPID TRANSPORT SYSTEM BINDING PROTEIN MLAC"/>
    <property type="match status" value="1"/>
</dbReference>
<protein>
    <submittedName>
        <fullName evidence="2">ABC transporter substrate-binding protein</fullName>
    </submittedName>
</protein>
<accession>A0A9D2HLD3</accession>
<keyword evidence="1" id="KW-0732">Signal</keyword>
<gene>
    <name evidence="2" type="ORF">H9784_01840</name>
</gene>
<organism evidence="2 3">
    <name type="scientific">Candidatus Desulfovibrio intestinavium</name>
    <dbReference type="NCBI Taxonomy" id="2838534"/>
    <lineage>
        <taxon>Bacteria</taxon>
        <taxon>Pseudomonadati</taxon>
        <taxon>Thermodesulfobacteriota</taxon>
        <taxon>Desulfovibrionia</taxon>
        <taxon>Desulfovibrionales</taxon>
        <taxon>Desulfovibrionaceae</taxon>
        <taxon>Desulfovibrio</taxon>
    </lineage>
</organism>
<proteinExistence type="predicted"/>
<feature type="signal peptide" evidence="1">
    <location>
        <begin position="1"/>
        <end position="33"/>
    </location>
</feature>
<dbReference type="AlphaFoldDB" id="A0A9D2HLD3"/>
<reference evidence="2" key="1">
    <citation type="journal article" date="2021" name="PeerJ">
        <title>Extensive microbial diversity within the chicken gut microbiome revealed by metagenomics and culture.</title>
        <authorList>
            <person name="Gilroy R."/>
            <person name="Ravi A."/>
            <person name="Getino M."/>
            <person name="Pursley I."/>
            <person name="Horton D.L."/>
            <person name="Alikhan N.F."/>
            <person name="Baker D."/>
            <person name="Gharbi K."/>
            <person name="Hall N."/>
            <person name="Watson M."/>
            <person name="Adriaenssens E.M."/>
            <person name="Foster-Nyarko E."/>
            <person name="Jarju S."/>
            <person name="Secka A."/>
            <person name="Antonio M."/>
            <person name="Oren A."/>
            <person name="Chaudhuri R.R."/>
            <person name="La Ragione R."/>
            <person name="Hildebrand F."/>
            <person name="Pallen M.J."/>
        </authorList>
    </citation>
    <scope>NUCLEOTIDE SEQUENCE</scope>
    <source>
        <strain evidence="2">5032</strain>
    </source>
</reference>
<dbReference type="Pfam" id="PF05494">
    <property type="entry name" value="MlaC"/>
    <property type="match status" value="1"/>
</dbReference>
<dbReference type="Gene3D" id="3.10.450.710">
    <property type="entry name" value="Tgt2/MlaC"/>
    <property type="match status" value="1"/>
</dbReference>
<dbReference type="PIRSF" id="PIRSF004649">
    <property type="entry name" value="MlaC"/>
    <property type="match status" value="1"/>
</dbReference>